<dbReference type="EMBL" id="MPUH01000954">
    <property type="protein sequence ID" value="OMJ71814.1"/>
    <property type="molecule type" value="Genomic_DNA"/>
</dbReference>
<dbReference type="AlphaFoldDB" id="A0A1R2B4V1"/>
<proteinExistence type="predicted"/>
<evidence type="ECO:0000313" key="2">
    <source>
        <dbReference type="Proteomes" id="UP000187209"/>
    </source>
</evidence>
<evidence type="ECO:0000313" key="1">
    <source>
        <dbReference type="EMBL" id="OMJ71814.1"/>
    </source>
</evidence>
<accession>A0A1R2B4V1</accession>
<reference evidence="1 2" key="1">
    <citation type="submission" date="2016-11" db="EMBL/GenBank/DDBJ databases">
        <title>The macronuclear genome of Stentor coeruleus: a giant cell with tiny introns.</title>
        <authorList>
            <person name="Slabodnick M."/>
            <person name="Ruby J.G."/>
            <person name="Reiff S.B."/>
            <person name="Swart E.C."/>
            <person name="Gosai S."/>
            <person name="Prabakaran S."/>
            <person name="Witkowska E."/>
            <person name="Larue G.E."/>
            <person name="Fisher S."/>
            <person name="Freeman R.M."/>
            <person name="Gunawardena J."/>
            <person name="Chu W."/>
            <person name="Stover N.A."/>
            <person name="Gregory B.D."/>
            <person name="Nowacki M."/>
            <person name="Derisi J."/>
            <person name="Roy S.W."/>
            <person name="Marshall W.F."/>
            <person name="Sood P."/>
        </authorList>
    </citation>
    <scope>NUCLEOTIDE SEQUENCE [LARGE SCALE GENOMIC DNA]</scope>
    <source>
        <strain evidence="1">WM001</strain>
    </source>
</reference>
<organism evidence="1 2">
    <name type="scientific">Stentor coeruleus</name>
    <dbReference type="NCBI Taxonomy" id="5963"/>
    <lineage>
        <taxon>Eukaryota</taxon>
        <taxon>Sar</taxon>
        <taxon>Alveolata</taxon>
        <taxon>Ciliophora</taxon>
        <taxon>Postciliodesmatophora</taxon>
        <taxon>Heterotrichea</taxon>
        <taxon>Heterotrichida</taxon>
        <taxon>Stentoridae</taxon>
        <taxon>Stentor</taxon>
    </lineage>
</organism>
<dbReference type="Proteomes" id="UP000187209">
    <property type="component" value="Unassembled WGS sequence"/>
</dbReference>
<name>A0A1R2B4V1_9CILI</name>
<protein>
    <submittedName>
        <fullName evidence="1">Uncharacterized protein</fullName>
    </submittedName>
</protein>
<sequence length="174" mass="19842">MKERFAGFKVYLPQLECDPGQFKGGVKRFHLHKNEDSAALVLGSAVVYNKTRESHPAFSSKPTPSRDIISLSKKIQPNFSPLPLNIPEIGKSRTPIKNSYNNPNYNSYLELMSHPAFRQPKYTKLNPKRNKSNPIVGYAENYRSQENSFIESRGIMMQNGSRILGINDKSNYLY</sequence>
<keyword evidence="2" id="KW-1185">Reference proteome</keyword>
<comment type="caution">
    <text evidence="1">The sequence shown here is derived from an EMBL/GenBank/DDBJ whole genome shotgun (WGS) entry which is preliminary data.</text>
</comment>
<dbReference type="OrthoDB" id="325680at2759"/>
<gene>
    <name evidence="1" type="ORF">SteCoe_29875</name>
</gene>